<dbReference type="PANTHER" id="PTHR21043:SF0">
    <property type="entry name" value="MITOCHONDRIAL ASSEMBLY OF RIBOSOMAL LARGE SUBUNIT PROTEIN 1"/>
    <property type="match status" value="1"/>
</dbReference>
<dbReference type="CTD" id="136040730"/>
<evidence type="ECO:0000256" key="2">
    <source>
        <dbReference type="ARBA" id="ARBA00010574"/>
    </source>
</evidence>
<comment type="function">
    <text evidence="4">Required for normal mitochondrial ribosome function and mitochondrial translation. May play a role in ribosome biogenesis by preventing premature association of the 28S and 39S ribosomal subunits. Interacts with mitochondrial ribosomal protein uL14m (MRPL14), probably blocking formation of intersubunit bridge B8, preventing association of the 28S and 39S ribosomal subunits. Addition to isolated mitochondrial ribosomal subunits partially inhibits translation, probably by interfering with the association of the 28S and 39S ribosomal subunits and the formation of functional ribosomes. May also participate in the assembly and/or regulation of the stability of the large subunit of the mitochondrial ribosome. May function as a ribosomal silencing factor.</text>
</comment>
<dbReference type="EnsemblMetazoa" id="XM_022806338">
    <property type="protein sequence ID" value="XP_022662073"/>
    <property type="gene ID" value="LOC111250718"/>
</dbReference>
<keyword evidence="3" id="KW-0496">Mitochondrion</keyword>
<feature type="region of interest" description="Disordered" evidence="6">
    <location>
        <begin position="94"/>
        <end position="130"/>
    </location>
</feature>
<evidence type="ECO:0000256" key="4">
    <source>
        <dbReference type="ARBA" id="ARBA00053669"/>
    </source>
</evidence>
<name>A0A7M7MHB0_VARDE</name>
<comment type="similarity">
    <text evidence="2">Belongs to the Iojap/RsfS family.</text>
</comment>
<dbReference type="GO" id="GO:0090071">
    <property type="term" value="P:negative regulation of ribosome biogenesis"/>
    <property type="evidence" value="ECO:0007669"/>
    <property type="project" value="TreeGrafter"/>
</dbReference>
<evidence type="ECO:0000313" key="7">
    <source>
        <dbReference type="EnsemblMetazoa" id="XP_022662073"/>
    </source>
</evidence>
<dbReference type="GO" id="GO:0017148">
    <property type="term" value="P:negative regulation of translation"/>
    <property type="evidence" value="ECO:0007669"/>
    <property type="project" value="TreeGrafter"/>
</dbReference>
<dbReference type="FunFam" id="3.30.460.10:FF:000018">
    <property type="entry name" value="Mitochondrial assembly of ribosomal large subunit 1"/>
    <property type="match status" value="1"/>
</dbReference>
<dbReference type="Proteomes" id="UP000594260">
    <property type="component" value="Unplaced"/>
</dbReference>
<dbReference type="GO" id="GO:0005739">
    <property type="term" value="C:mitochondrion"/>
    <property type="evidence" value="ECO:0007669"/>
    <property type="project" value="UniProtKB-SubCell"/>
</dbReference>
<dbReference type="AlphaFoldDB" id="A0A7M7MHB0"/>
<dbReference type="GeneID" id="111250718"/>
<sequence length="391" mass="44535">MAALRSALMTMSSRGATAFRPGSADGIRRSVQADFTNRVSTCLGHRCIHRAVTRLQPTKVPMTDEERKLLEKLGEPDHETRGYLNELYDEFDVGAEKRKEQRQQRKQKKDHSKDKQSDEDAAPKSFVAPAHIAEKRELSTMSFIRSLHTSRILKDRAPSIGSSDGNSKSSSDIGAENDSEVSDNHVTMKPSIKVHKQRLTDETEIIWDHQEKLDAQHTYNDYYPEQQKVDLLRGIKLPRGETGVFDIDDLVSVLREERLLDVVVIKIPPNLPYADYLVICSAISVRQAKAITQYLRKMFKRKKRADDAALKIEGMDSDDWKVLDMGNIVLHIFDQQTREKYDLETLWTVGADMDDLVRDNGEQEDVDTLEKHMSFVRSLIPQHATTSTDSP</sequence>
<dbReference type="Gene3D" id="3.30.460.10">
    <property type="entry name" value="Beta Polymerase, domain 2"/>
    <property type="match status" value="1"/>
</dbReference>
<protein>
    <recommendedName>
        <fullName evidence="5">Mitochondrial assembly of ribosomal large subunit protein 1</fullName>
    </recommendedName>
</protein>
<feature type="compositionally biased region" description="Basic and acidic residues" evidence="6">
    <location>
        <begin position="111"/>
        <end position="122"/>
    </location>
</feature>
<evidence type="ECO:0000256" key="5">
    <source>
        <dbReference type="ARBA" id="ARBA00073331"/>
    </source>
</evidence>
<dbReference type="PANTHER" id="PTHR21043">
    <property type="entry name" value="IOJAP SUPERFAMILY ORTHOLOG"/>
    <property type="match status" value="1"/>
</dbReference>
<dbReference type="GO" id="GO:0043023">
    <property type="term" value="F:ribosomal large subunit binding"/>
    <property type="evidence" value="ECO:0007669"/>
    <property type="project" value="TreeGrafter"/>
</dbReference>
<dbReference type="SUPFAM" id="SSF81301">
    <property type="entry name" value="Nucleotidyltransferase"/>
    <property type="match status" value="1"/>
</dbReference>
<comment type="subcellular location">
    <subcellularLocation>
        <location evidence="1">Mitochondrion</location>
    </subcellularLocation>
</comment>
<keyword evidence="8" id="KW-1185">Reference proteome</keyword>
<accession>A0A7M7MHB0</accession>
<dbReference type="Pfam" id="PF02410">
    <property type="entry name" value="RsfS"/>
    <property type="match status" value="1"/>
</dbReference>
<dbReference type="InterPro" id="IPR004394">
    <property type="entry name" value="Iojap/RsfS/C7orf30"/>
</dbReference>
<proteinExistence type="inferred from homology"/>
<dbReference type="NCBIfam" id="TIGR00090">
    <property type="entry name" value="rsfS_iojap_ybeB"/>
    <property type="match status" value="1"/>
</dbReference>
<dbReference type="InterPro" id="IPR043519">
    <property type="entry name" value="NT_sf"/>
</dbReference>
<evidence type="ECO:0000256" key="3">
    <source>
        <dbReference type="ARBA" id="ARBA00023128"/>
    </source>
</evidence>
<organism evidence="7 8">
    <name type="scientific">Varroa destructor</name>
    <name type="common">Honeybee mite</name>
    <dbReference type="NCBI Taxonomy" id="109461"/>
    <lineage>
        <taxon>Eukaryota</taxon>
        <taxon>Metazoa</taxon>
        <taxon>Ecdysozoa</taxon>
        <taxon>Arthropoda</taxon>
        <taxon>Chelicerata</taxon>
        <taxon>Arachnida</taxon>
        <taxon>Acari</taxon>
        <taxon>Parasitiformes</taxon>
        <taxon>Mesostigmata</taxon>
        <taxon>Gamasina</taxon>
        <taxon>Dermanyssoidea</taxon>
        <taxon>Varroidae</taxon>
        <taxon>Varroa</taxon>
    </lineage>
</organism>
<feature type="region of interest" description="Disordered" evidence="6">
    <location>
        <begin position="155"/>
        <end position="186"/>
    </location>
</feature>
<dbReference type="HAMAP" id="MF_01477">
    <property type="entry name" value="Iojap_RsfS"/>
    <property type="match status" value="1"/>
</dbReference>
<evidence type="ECO:0000256" key="1">
    <source>
        <dbReference type="ARBA" id="ARBA00004173"/>
    </source>
</evidence>
<feature type="compositionally biased region" description="Basic and acidic residues" evidence="6">
    <location>
        <begin position="94"/>
        <end position="103"/>
    </location>
</feature>
<dbReference type="RefSeq" id="XP_022662073.1">
    <property type="nucleotide sequence ID" value="XM_022806338.1"/>
</dbReference>
<feature type="compositionally biased region" description="Low complexity" evidence="6">
    <location>
        <begin position="159"/>
        <end position="174"/>
    </location>
</feature>
<reference evidence="7" key="1">
    <citation type="submission" date="2021-01" db="UniProtKB">
        <authorList>
            <consortium name="EnsemblMetazoa"/>
        </authorList>
    </citation>
    <scope>IDENTIFICATION</scope>
</reference>
<evidence type="ECO:0000256" key="6">
    <source>
        <dbReference type="SAM" id="MobiDB-lite"/>
    </source>
</evidence>
<evidence type="ECO:0000313" key="8">
    <source>
        <dbReference type="Proteomes" id="UP000594260"/>
    </source>
</evidence>